<proteinExistence type="inferred from homology"/>
<comment type="caution">
    <text evidence="5">The sequence shown here is derived from an EMBL/GenBank/DDBJ whole genome shotgun (WGS) entry which is preliminary data.</text>
</comment>
<reference evidence="5 6" key="1">
    <citation type="journal article" date="2024" name="J. Plant Pathol.">
        <title>Sequence and assembly of the genome of Seiridium unicorne, isolate CBS 538.82, causal agent of cypress canker disease.</title>
        <authorList>
            <person name="Scali E."/>
            <person name="Rocca G.D."/>
            <person name="Danti R."/>
            <person name="Garbelotto M."/>
            <person name="Barberini S."/>
            <person name="Baroncelli R."/>
            <person name="Emiliani G."/>
        </authorList>
    </citation>
    <scope>NUCLEOTIDE SEQUENCE [LARGE SCALE GENOMIC DNA]</scope>
    <source>
        <strain evidence="5 6">BM-138-508</strain>
    </source>
</reference>
<feature type="region of interest" description="Disordered" evidence="4">
    <location>
        <begin position="252"/>
        <end position="288"/>
    </location>
</feature>
<accession>A0ABR2UPK2</accession>
<comment type="similarity">
    <text evidence="2">Belongs to the eukaryotic/archaeal RNase P protein component 3 family.</text>
</comment>
<dbReference type="InterPro" id="IPR002738">
    <property type="entry name" value="RNase_P_p30"/>
</dbReference>
<keyword evidence="3" id="KW-0819">tRNA processing</keyword>
<dbReference type="SUPFAM" id="SSF89550">
    <property type="entry name" value="PHP domain-like"/>
    <property type="match status" value="1"/>
</dbReference>
<keyword evidence="6" id="KW-1185">Reference proteome</keyword>
<name>A0ABR2UPK2_9PEZI</name>
<evidence type="ECO:0000256" key="4">
    <source>
        <dbReference type="SAM" id="MobiDB-lite"/>
    </source>
</evidence>
<dbReference type="InterPro" id="IPR016195">
    <property type="entry name" value="Pol/histidinol_Pase-like"/>
</dbReference>
<evidence type="ECO:0000313" key="6">
    <source>
        <dbReference type="Proteomes" id="UP001408356"/>
    </source>
</evidence>
<protein>
    <submittedName>
        <fullName evidence="5">Ribonuclease P protein subunit 3</fullName>
    </submittedName>
</protein>
<sequence>MLYDLNIAWSPSTSAAELTRTLKFSAHLGYDVAALNHTLSLPIPGKVTNPLPKFPPSGGAGTGSEDDGLPTLLTRCTVPVADSSIAHHIPRLVNGYDIIALRPTTEKGFQVACLNIEQAHLISLDLTQYLEFYFKPTSVMAAVNRGMRFEICYSQVLSADARGRATFIGNLMQLVRATKGRGLVVSSEARGVMGLRGPADVVNLLAVWGLSTEKATEGLGVNPRGVVVNEGIKRKGFRGVVEIVQLADKDTTNSDKMEGVEQEKAADKGETKGGQKRKGGDALGQADAVISRRKAKKLRKLAMLEGNPAETASDEGIKE</sequence>
<evidence type="ECO:0000256" key="3">
    <source>
        <dbReference type="ARBA" id="ARBA00022694"/>
    </source>
</evidence>
<gene>
    <name evidence="5" type="ORF">SUNI508_01893</name>
</gene>
<feature type="compositionally biased region" description="Basic and acidic residues" evidence="4">
    <location>
        <begin position="252"/>
        <end position="273"/>
    </location>
</feature>
<dbReference type="Proteomes" id="UP001408356">
    <property type="component" value="Unassembled WGS sequence"/>
</dbReference>
<organism evidence="5 6">
    <name type="scientific">Seiridium unicorne</name>
    <dbReference type="NCBI Taxonomy" id="138068"/>
    <lineage>
        <taxon>Eukaryota</taxon>
        <taxon>Fungi</taxon>
        <taxon>Dikarya</taxon>
        <taxon>Ascomycota</taxon>
        <taxon>Pezizomycotina</taxon>
        <taxon>Sordariomycetes</taxon>
        <taxon>Xylariomycetidae</taxon>
        <taxon>Amphisphaeriales</taxon>
        <taxon>Sporocadaceae</taxon>
        <taxon>Seiridium</taxon>
    </lineage>
</organism>
<dbReference type="Gene3D" id="3.20.20.140">
    <property type="entry name" value="Metal-dependent hydrolases"/>
    <property type="match status" value="1"/>
</dbReference>
<evidence type="ECO:0000313" key="5">
    <source>
        <dbReference type="EMBL" id="KAK9416476.1"/>
    </source>
</evidence>
<evidence type="ECO:0000256" key="1">
    <source>
        <dbReference type="ARBA" id="ARBA00004123"/>
    </source>
</evidence>
<dbReference type="PANTHER" id="PTHR13031">
    <property type="entry name" value="RIBONUCLEASE P SUBUNIT P30"/>
    <property type="match status" value="1"/>
</dbReference>
<dbReference type="Pfam" id="PF01876">
    <property type="entry name" value="RNase_P_p30"/>
    <property type="match status" value="1"/>
</dbReference>
<dbReference type="PANTHER" id="PTHR13031:SF0">
    <property type="entry name" value="RIBONUCLEASE P PROTEIN SUBUNIT P30"/>
    <property type="match status" value="1"/>
</dbReference>
<comment type="subcellular location">
    <subcellularLocation>
        <location evidence="1">Nucleus</location>
    </subcellularLocation>
</comment>
<evidence type="ECO:0000256" key="2">
    <source>
        <dbReference type="ARBA" id="ARBA00007331"/>
    </source>
</evidence>
<dbReference type="EMBL" id="JARVKF010000407">
    <property type="protein sequence ID" value="KAK9416476.1"/>
    <property type="molecule type" value="Genomic_DNA"/>
</dbReference>